<feature type="transmembrane region" description="Helical" evidence="6">
    <location>
        <begin position="179"/>
        <end position="199"/>
    </location>
</feature>
<keyword evidence="5 6" id="KW-0472">Membrane</keyword>
<accession>A0A2D2C1J8</accession>
<feature type="transmembrane region" description="Helical" evidence="6">
    <location>
        <begin position="261"/>
        <end position="279"/>
    </location>
</feature>
<dbReference type="PANTHER" id="PTHR22911:SF6">
    <property type="entry name" value="SOLUTE CARRIER FAMILY 35 MEMBER G1"/>
    <property type="match status" value="1"/>
</dbReference>
<organism evidence="8 9">
    <name type="scientific">Paracoccus yeei</name>
    <dbReference type="NCBI Taxonomy" id="147645"/>
    <lineage>
        <taxon>Bacteria</taxon>
        <taxon>Pseudomonadati</taxon>
        <taxon>Pseudomonadota</taxon>
        <taxon>Alphaproteobacteria</taxon>
        <taxon>Rhodobacterales</taxon>
        <taxon>Paracoccaceae</taxon>
        <taxon>Paracoccus</taxon>
    </lineage>
</organism>
<evidence type="ECO:0000259" key="7">
    <source>
        <dbReference type="Pfam" id="PF00892"/>
    </source>
</evidence>
<feature type="transmembrane region" description="Helical" evidence="6">
    <location>
        <begin position="125"/>
        <end position="142"/>
    </location>
</feature>
<comment type="similarity">
    <text evidence="2">Belongs to the drug/metabolite transporter (DMT) superfamily. 10 TMS drug/metabolite exporter (DME) (TC 2.A.7.3) family.</text>
</comment>
<protein>
    <submittedName>
        <fullName evidence="8">ABC transporter permease</fullName>
    </submittedName>
</protein>
<evidence type="ECO:0000256" key="6">
    <source>
        <dbReference type="SAM" id="Phobius"/>
    </source>
</evidence>
<evidence type="ECO:0000256" key="2">
    <source>
        <dbReference type="ARBA" id="ARBA00009853"/>
    </source>
</evidence>
<evidence type="ECO:0000256" key="3">
    <source>
        <dbReference type="ARBA" id="ARBA00022692"/>
    </source>
</evidence>
<dbReference type="EMBL" id="CP024422">
    <property type="protein sequence ID" value="ATQ56383.1"/>
    <property type="molecule type" value="Genomic_DNA"/>
</dbReference>
<dbReference type="Pfam" id="PF00892">
    <property type="entry name" value="EamA"/>
    <property type="match status" value="2"/>
</dbReference>
<dbReference type="GO" id="GO:0016020">
    <property type="term" value="C:membrane"/>
    <property type="evidence" value="ECO:0007669"/>
    <property type="project" value="UniProtKB-SubCell"/>
</dbReference>
<gene>
    <name evidence="8" type="ORF">PYTT13_11580</name>
</gene>
<evidence type="ECO:0000313" key="8">
    <source>
        <dbReference type="EMBL" id="ATQ56383.1"/>
    </source>
</evidence>
<feature type="transmembrane region" description="Helical" evidence="6">
    <location>
        <begin position="41"/>
        <end position="60"/>
    </location>
</feature>
<evidence type="ECO:0000256" key="1">
    <source>
        <dbReference type="ARBA" id="ARBA00004141"/>
    </source>
</evidence>
<feature type="domain" description="EamA" evidence="7">
    <location>
        <begin position="10"/>
        <end position="139"/>
    </location>
</feature>
<dbReference type="InterPro" id="IPR037185">
    <property type="entry name" value="EmrE-like"/>
</dbReference>
<dbReference type="InterPro" id="IPR000620">
    <property type="entry name" value="EamA_dom"/>
</dbReference>
<feature type="transmembrane region" description="Helical" evidence="6">
    <location>
        <begin position="235"/>
        <end position="255"/>
    </location>
</feature>
<feature type="transmembrane region" description="Helical" evidence="6">
    <location>
        <begin position="97"/>
        <end position="116"/>
    </location>
</feature>
<feature type="transmembrane region" description="Helical" evidence="6">
    <location>
        <begin position="205"/>
        <end position="223"/>
    </location>
</feature>
<evidence type="ECO:0000256" key="5">
    <source>
        <dbReference type="ARBA" id="ARBA00023136"/>
    </source>
</evidence>
<dbReference type="GeneID" id="78898305"/>
<feature type="transmembrane region" description="Helical" evidence="6">
    <location>
        <begin position="148"/>
        <end position="167"/>
    </location>
</feature>
<feature type="domain" description="EamA" evidence="7">
    <location>
        <begin position="149"/>
        <end position="278"/>
    </location>
</feature>
<dbReference type="RefSeq" id="WP_099649193.1">
    <property type="nucleotide sequence ID" value="NZ_CAJGAB010000049.1"/>
</dbReference>
<comment type="subcellular location">
    <subcellularLocation>
        <location evidence="1">Membrane</location>
        <topology evidence="1">Multi-pass membrane protein</topology>
    </subcellularLocation>
</comment>
<keyword evidence="4 6" id="KW-1133">Transmembrane helix</keyword>
<reference evidence="8 9" key="1">
    <citation type="submission" date="2017-10" db="EMBL/GenBank/DDBJ databases">
        <title>Complete genome sequence of Paracoccus yeei TT13 isolated from human skin.</title>
        <authorList>
            <person name="Lee K."/>
            <person name="Lim J.Y."/>
            <person name="Hwang I."/>
        </authorList>
    </citation>
    <scope>NUCLEOTIDE SEQUENCE [LARGE SCALE GENOMIC DNA]</scope>
    <source>
        <strain evidence="8 9">TT13</strain>
    </source>
</reference>
<feature type="transmembrane region" description="Helical" evidence="6">
    <location>
        <begin position="72"/>
        <end position="91"/>
    </location>
</feature>
<sequence>MRPASRRGPAVLLVLAATALAGLDAVIVRHLGGAVPPMVIAFFRALFGLAVVLPWIVARVDLRASPYRGLHVARAGLKQASLVALFLAFTHAPLADATAMTFTTPIFLTLGAWAFLGERIGRPRMVALLAGFLGILVILRPGGAGFDPWLLCALAGALLTAVIQVILRGMTGRDTPDRLVAWNLLAMAPLGLIGALPFWVTPTPAQLGLLALQGILGALNMTLITRAFSLAEASFLAPFDFLRLPLVAFLAFVFFHEVAPPATWAGAGVIILAVVLANSRGQRE</sequence>
<evidence type="ECO:0000256" key="4">
    <source>
        <dbReference type="ARBA" id="ARBA00022989"/>
    </source>
</evidence>
<evidence type="ECO:0000313" key="9">
    <source>
        <dbReference type="Proteomes" id="UP000229314"/>
    </source>
</evidence>
<dbReference type="PANTHER" id="PTHR22911">
    <property type="entry name" value="ACYL-MALONYL CONDENSING ENZYME-RELATED"/>
    <property type="match status" value="1"/>
</dbReference>
<proteinExistence type="inferred from homology"/>
<keyword evidence="3 6" id="KW-0812">Transmembrane</keyword>
<dbReference type="SUPFAM" id="SSF103481">
    <property type="entry name" value="Multidrug resistance efflux transporter EmrE"/>
    <property type="match status" value="2"/>
</dbReference>
<dbReference type="Proteomes" id="UP000229314">
    <property type="component" value="Chromosome"/>
</dbReference>
<dbReference type="AlphaFoldDB" id="A0A2D2C1J8"/>
<name>A0A2D2C1J8_9RHOB</name>